<dbReference type="PANTHER" id="PTHR33886:SF8">
    <property type="entry name" value="UNSATURATED RHAMNOGALACTURONAN HYDROLASE (EUROFUNG)"/>
    <property type="match status" value="1"/>
</dbReference>
<dbReference type="KEGG" id="sbu:SpiBuddy_0353"/>
<dbReference type="Gene3D" id="1.50.10.10">
    <property type="match status" value="1"/>
</dbReference>
<evidence type="ECO:0000256" key="1">
    <source>
        <dbReference type="ARBA" id="ARBA00022801"/>
    </source>
</evidence>
<reference evidence="3" key="1">
    <citation type="submission" date="2011-02" db="EMBL/GenBank/DDBJ databases">
        <title>Complete sequence of Spirochaeta sp. Buddy.</title>
        <authorList>
            <person name="Lucas S."/>
            <person name="Copeland A."/>
            <person name="Lapidus A."/>
            <person name="Cheng J.-F."/>
            <person name="Goodwin L."/>
            <person name="Pitluck S."/>
            <person name="Zeytun A."/>
            <person name="Detter J.C."/>
            <person name="Han C."/>
            <person name="Tapia R."/>
            <person name="Land M."/>
            <person name="Hauser L."/>
            <person name="Kyrpides N."/>
            <person name="Ivanova N."/>
            <person name="Mikhailova N."/>
            <person name="Pagani I."/>
            <person name="Ritalahti K.M."/>
            <person name="Loeffler F.E."/>
            <person name="Woyke T."/>
        </authorList>
    </citation>
    <scope>NUCLEOTIDE SEQUENCE [LARGE SCALE GENOMIC DNA]</scope>
    <source>
        <strain evidence="3">ATCC BAA-1886 / DSM 22777 / Buddy</strain>
    </source>
</reference>
<proteinExistence type="predicted"/>
<organism evidence="2 3">
    <name type="scientific">Sphaerochaeta globosa (strain ATCC BAA-1886 / DSM 22777 / Buddy)</name>
    <name type="common">Spirochaeta sp. (strain Buddy)</name>
    <dbReference type="NCBI Taxonomy" id="158189"/>
    <lineage>
        <taxon>Bacteria</taxon>
        <taxon>Pseudomonadati</taxon>
        <taxon>Spirochaetota</taxon>
        <taxon>Spirochaetia</taxon>
        <taxon>Spirochaetales</taxon>
        <taxon>Sphaerochaetaceae</taxon>
        <taxon>Sphaerochaeta</taxon>
    </lineage>
</organism>
<gene>
    <name evidence="2" type="ordered locus">SpiBuddy_0353</name>
</gene>
<dbReference type="Proteomes" id="UP000008466">
    <property type="component" value="Chromosome"/>
</dbReference>
<dbReference type="AlphaFoldDB" id="F0RXR2"/>
<name>F0RXR2_SPHGB</name>
<sequence length="390" mass="44617">MSDQTHSYAERIALSLMQRYEATAPVWHYVTALGLECLYRAGKVLGKPDWLAWVQHQYDAFLHSDGTIHGYSIDEYSLDQVNPGKVLFDLYARTGEERYRTYLDVLFSQLTTQPRTKSHGFWHKQIYPNQMWLDGLYMQGSFYLRYAVLNHRVGACLDDLVSQCELIFEKTHDQETGLLFHAWDESKQMAWSDPITGLSQCFWSRALGWYCMALVDIADFIPQEAIYDSYKNRLLNLATALVRPLLSVQDCETGLWWQVLDQGGRGKNYLESSGSAMFVYFLLKMVRKGWLDSNLAKDAQAAGLKGFSGLCEHKVYSDADGQMHVRDICRGAGLGKYYPECPFRDGSFAYYTEREPIVEDNLQGVGPFLLACLEAEYAGKLEGSPETPYW</sequence>
<keyword evidence="3" id="KW-1185">Reference proteome</keyword>
<dbReference type="InterPro" id="IPR010905">
    <property type="entry name" value="Glyco_hydro_88"/>
</dbReference>
<dbReference type="EMBL" id="CP002541">
    <property type="protein sequence ID" value="ADY12189.1"/>
    <property type="molecule type" value="Genomic_DNA"/>
</dbReference>
<dbReference type="InterPro" id="IPR052043">
    <property type="entry name" value="PolySaccharide_Degr_Enz"/>
</dbReference>
<dbReference type="GO" id="GO:0005975">
    <property type="term" value="P:carbohydrate metabolic process"/>
    <property type="evidence" value="ECO:0007669"/>
    <property type="project" value="InterPro"/>
</dbReference>
<dbReference type="GO" id="GO:0016787">
    <property type="term" value="F:hydrolase activity"/>
    <property type="evidence" value="ECO:0007669"/>
    <property type="project" value="UniProtKB-KW"/>
</dbReference>
<dbReference type="InterPro" id="IPR012341">
    <property type="entry name" value="6hp_glycosidase-like_sf"/>
</dbReference>
<keyword evidence="1 2" id="KW-0378">Hydrolase</keyword>
<protein>
    <submittedName>
        <fullName evidence="2">Glycosyl hydrolase family 88</fullName>
    </submittedName>
</protein>
<dbReference type="RefSeq" id="WP_013606042.1">
    <property type="nucleotide sequence ID" value="NC_015152.1"/>
</dbReference>
<dbReference type="PANTHER" id="PTHR33886">
    <property type="entry name" value="UNSATURATED RHAMNOGALACTURONAN HYDROLASE (EUROFUNG)"/>
    <property type="match status" value="1"/>
</dbReference>
<accession>F0RXR2</accession>
<dbReference type="SUPFAM" id="SSF48208">
    <property type="entry name" value="Six-hairpin glycosidases"/>
    <property type="match status" value="1"/>
</dbReference>
<dbReference type="Pfam" id="PF07470">
    <property type="entry name" value="Glyco_hydro_88"/>
    <property type="match status" value="1"/>
</dbReference>
<evidence type="ECO:0000313" key="2">
    <source>
        <dbReference type="EMBL" id="ADY12189.1"/>
    </source>
</evidence>
<dbReference type="eggNOG" id="COG4225">
    <property type="taxonomic scope" value="Bacteria"/>
</dbReference>
<dbReference type="InterPro" id="IPR008928">
    <property type="entry name" value="6-hairpin_glycosidase_sf"/>
</dbReference>
<dbReference type="STRING" id="158189.SpiBuddy_0353"/>
<dbReference type="OrthoDB" id="6381507at2"/>
<evidence type="ECO:0000313" key="3">
    <source>
        <dbReference type="Proteomes" id="UP000008466"/>
    </source>
</evidence>
<dbReference type="HOGENOM" id="CLU_038720_1_0_12"/>